<dbReference type="OrthoDB" id="4227028at2759"/>
<evidence type="ECO:0000313" key="3">
    <source>
        <dbReference type="EMBL" id="KAF4313010.1"/>
    </source>
</evidence>
<feature type="transmembrane region" description="Helical" evidence="2">
    <location>
        <begin position="44"/>
        <end position="61"/>
    </location>
</feature>
<keyword evidence="2" id="KW-1133">Transmembrane helix</keyword>
<evidence type="ECO:0000313" key="4">
    <source>
        <dbReference type="Proteomes" id="UP000572817"/>
    </source>
</evidence>
<feature type="compositionally biased region" description="Basic and acidic residues" evidence="1">
    <location>
        <begin position="144"/>
        <end position="155"/>
    </location>
</feature>
<proteinExistence type="predicted"/>
<sequence length="163" mass="18778">MAQQQQHDDGSSQSSDYLSLLSTWGNNFTTQTSKTFSQMRTRDYIRLVVIIGGYCLLRPYLMRLGAYMQNKQHEADSRPSEDENADAGPKLTANDLRGNKSQPEFKIPGVDSDSEDEDKDDWGRAARVRQRKFVRQMLEIHEKKLREDAEANSDKDIEEFLID</sequence>
<dbReference type="PIRSF" id="PIRSF022909">
    <property type="entry name" value="UCP022909"/>
    <property type="match status" value="1"/>
</dbReference>
<dbReference type="EMBL" id="WWBZ02000001">
    <property type="protein sequence ID" value="KAF4313010.1"/>
    <property type="molecule type" value="Genomic_DNA"/>
</dbReference>
<organism evidence="3 4">
    <name type="scientific">Botryosphaeria dothidea</name>
    <dbReference type="NCBI Taxonomy" id="55169"/>
    <lineage>
        <taxon>Eukaryota</taxon>
        <taxon>Fungi</taxon>
        <taxon>Dikarya</taxon>
        <taxon>Ascomycota</taxon>
        <taxon>Pezizomycotina</taxon>
        <taxon>Dothideomycetes</taxon>
        <taxon>Dothideomycetes incertae sedis</taxon>
        <taxon>Botryosphaeriales</taxon>
        <taxon>Botryosphaeriaceae</taxon>
        <taxon>Botryosphaeria</taxon>
    </lineage>
</organism>
<name>A0A8H4J4B9_9PEZI</name>
<feature type="region of interest" description="Disordered" evidence="1">
    <location>
        <begin position="144"/>
        <end position="163"/>
    </location>
</feature>
<feature type="region of interest" description="Disordered" evidence="1">
    <location>
        <begin position="71"/>
        <end position="123"/>
    </location>
</feature>
<dbReference type="Proteomes" id="UP000572817">
    <property type="component" value="Unassembled WGS sequence"/>
</dbReference>
<evidence type="ECO:0000256" key="2">
    <source>
        <dbReference type="SAM" id="Phobius"/>
    </source>
</evidence>
<keyword evidence="2" id="KW-0812">Transmembrane</keyword>
<comment type="caution">
    <text evidence="3">The sequence shown here is derived from an EMBL/GenBank/DDBJ whole genome shotgun (WGS) entry which is preliminary data.</text>
</comment>
<dbReference type="GO" id="GO:0015031">
    <property type="term" value="P:protein transport"/>
    <property type="evidence" value="ECO:0007669"/>
    <property type="project" value="TreeGrafter"/>
</dbReference>
<dbReference type="PANTHER" id="PTHR28199">
    <property type="entry name" value="PROCESSING OF GAS1 AND ALP PROTEIN 2"/>
    <property type="match status" value="1"/>
</dbReference>
<accession>A0A8H4J4B9</accession>
<dbReference type="InterPro" id="IPR011431">
    <property type="entry name" value="Trafficking_Pga2"/>
</dbReference>
<dbReference type="AlphaFoldDB" id="A0A8H4J4B9"/>
<evidence type="ECO:0000256" key="1">
    <source>
        <dbReference type="SAM" id="MobiDB-lite"/>
    </source>
</evidence>
<dbReference type="PANTHER" id="PTHR28199:SF1">
    <property type="entry name" value="PROCESSING OF GAS1 AND ALP PROTEIN 2"/>
    <property type="match status" value="1"/>
</dbReference>
<dbReference type="Pfam" id="PF07543">
    <property type="entry name" value="PGA2"/>
    <property type="match status" value="1"/>
</dbReference>
<keyword evidence="4" id="KW-1185">Reference proteome</keyword>
<protein>
    <submittedName>
        <fullName evidence="3">Trafficking pga2</fullName>
    </submittedName>
</protein>
<reference evidence="3" key="1">
    <citation type="submission" date="2020-04" db="EMBL/GenBank/DDBJ databases">
        <title>Genome Assembly and Annotation of Botryosphaeria dothidea sdau 11-99, a Latent Pathogen of Apple Fruit Ring Rot in China.</title>
        <authorList>
            <person name="Yu C."/>
            <person name="Diao Y."/>
            <person name="Lu Q."/>
            <person name="Zhao J."/>
            <person name="Cui S."/>
            <person name="Peng C."/>
            <person name="He B."/>
            <person name="Liu H."/>
        </authorList>
    </citation>
    <scope>NUCLEOTIDE SEQUENCE [LARGE SCALE GENOMIC DNA]</scope>
    <source>
        <strain evidence="3">Sdau11-99</strain>
    </source>
</reference>
<gene>
    <name evidence="3" type="ORF">GTA08_BOTSDO00473</name>
</gene>
<keyword evidence="2" id="KW-0472">Membrane</keyword>
<feature type="compositionally biased region" description="Basic and acidic residues" evidence="1">
    <location>
        <begin position="71"/>
        <end position="81"/>
    </location>
</feature>